<sequence length="286" mass="33239">MRNGQTVILDGVSFPLKDIHDFRWIHDYGEVFCVFDRQDSGNLSFLVIKDGLKNFVKYAGAAPVNYKGKPGEAINKLKNAKVVYEALDHPHLVKLVEHREMEEGYALVYEWFDGLNIQKNMAHCPACQRFKLLPLEVRIKSLSTIFEFHVHVEKSNYAAIDFYDGSILYDFQQHKTKICDVDLYHSKPFYNEKGRLWGSSRFMSPEEFKMCAEIDARSNVFNMGAIAFYILGGALDRSYNQWEAGKELYSVARRAVEIEKDNRYSSIVDFFTEWKLVVDKEFSFKD</sequence>
<reference evidence="2 3" key="1">
    <citation type="submission" date="2020-08" db="EMBL/GenBank/DDBJ databases">
        <title>A Genomic Blueprint of the Chicken Gut Microbiome.</title>
        <authorList>
            <person name="Gilroy R."/>
            <person name="Ravi A."/>
            <person name="Getino M."/>
            <person name="Pursley I."/>
            <person name="Horton D.L."/>
            <person name="Alikhan N.-F."/>
            <person name="Baker D."/>
            <person name="Gharbi K."/>
            <person name="Hall N."/>
            <person name="Watson M."/>
            <person name="Adriaenssens E.M."/>
            <person name="Foster-Nyarko E."/>
            <person name="Jarju S."/>
            <person name="Secka A."/>
            <person name="Antonio M."/>
            <person name="Oren A."/>
            <person name="Chaudhuri R."/>
            <person name="La Ragione R.M."/>
            <person name="Hildebrand F."/>
            <person name="Pallen M.J."/>
        </authorList>
    </citation>
    <scope>NUCLEOTIDE SEQUENCE [LARGE SCALE GENOMIC DNA]</scope>
    <source>
        <strain evidence="2 3">Sa2BUA9</strain>
    </source>
</reference>
<feature type="domain" description="Protein kinase" evidence="1">
    <location>
        <begin position="17"/>
        <end position="286"/>
    </location>
</feature>
<evidence type="ECO:0000313" key="2">
    <source>
        <dbReference type="EMBL" id="MBD7943944.1"/>
    </source>
</evidence>
<dbReference type="Proteomes" id="UP000640786">
    <property type="component" value="Unassembled WGS sequence"/>
</dbReference>
<keyword evidence="2" id="KW-0723">Serine/threonine-protein kinase</keyword>
<dbReference type="SUPFAM" id="SSF56112">
    <property type="entry name" value="Protein kinase-like (PK-like)"/>
    <property type="match status" value="1"/>
</dbReference>
<dbReference type="GO" id="GO:0004674">
    <property type="term" value="F:protein serine/threonine kinase activity"/>
    <property type="evidence" value="ECO:0007669"/>
    <property type="project" value="UniProtKB-KW"/>
</dbReference>
<organism evidence="2 3">
    <name type="scientific">Psychrobacillus faecigallinarum</name>
    <dbReference type="NCBI Taxonomy" id="2762235"/>
    <lineage>
        <taxon>Bacteria</taxon>
        <taxon>Bacillati</taxon>
        <taxon>Bacillota</taxon>
        <taxon>Bacilli</taxon>
        <taxon>Bacillales</taxon>
        <taxon>Bacillaceae</taxon>
        <taxon>Psychrobacillus</taxon>
    </lineage>
</organism>
<name>A0ABR8R810_9BACI</name>
<evidence type="ECO:0000259" key="1">
    <source>
        <dbReference type="PROSITE" id="PS50011"/>
    </source>
</evidence>
<keyword evidence="2" id="KW-0808">Transferase</keyword>
<dbReference type="PROSITE" id="PS50011">
    <property type="entry name" value="PROTEIN_KINASE_DOM"/>
    <property type="match status" value="1"/>
</dbReference>
<dbReference type="Gene3D" id="1.10.510.10">
    <property type="entry name" value="Transferase(Phosphotransferase) domain 1"/>
    <property type="match status" value="1"/>
</dbReference>
<accession>A0ABR8R810</accession>
<dbReference type="RefSeq" id="WP_191696894.1">
    <property type="nucleotide sequence ID" value="NZ_JACSQO010000002.1"/>
</dbReference>
<dbReference type="InterPro" id="IPR011009">
    <property type="entry name" value="Kinase-like_dom_sf"/>
</dbReference>
<gene>
    <name evidence="2" type="ORF">H9650_07405</name>
</gene>
<keyword evidence="3" id="KW-1185">Reference proteome</keyword>
<proteinExistence type="predicted"/>
<dbReference type="EMBL" id="JACSQO010000002">
    <property type="protein sequence ID" value="MBD7943944.1"/>
    <property type="molecule type" value="Genomic_DNA"/>
</dbReference>
<protein>
    <submittedName>
        <fullName evidence="2">Serine/threonine protein kinase</fullName>
    </submittedName>
</protein>
<evidence type="ECO:0000313" key="3">
    <source>
        <dbReference type="Proteomes" id="UP000640786"/>
    </source>
</evidence>
<comment type="caution">
    <text evidence="2">The sequence shown here is derived from an EMBL/GenBank/DDBJ whole genome shotgun (WGS) entry which is preliminary data.</text>
</comment>
<keyword evidence="2" id="KW-0418">Kinase</keyword>
<dbReference type="InterPro" id="IPR000719">
    <property type="entry name" value="Prot_kinase_dom"/>
</dbReference>